<dbReference type="KEGG" id="yti:FNA67_21435"/>
<evidence type="ECO:0000313" key="3">
    <source>
        <dbReference type="Proteomes" id="UP000321062"/>
    </source>
</evidence>
<evidence type="ECO:0000256" key="1">
    <source>
        <dbReference type="SAM" id="MobiDB-lite"/>
    </source>
</evidence>
<dbReference type="CDD" id="cd11297">
    <property type="entry name" value="PIN_LabA-like_N_1"/>
    <property type="match status" value="1"/>
</dbReference>
<proteinExistence type="predicted"/>
<dbReference type="OrthoDB" id="9783963at2"/>
<gene>
    <name evidence="2" type="ORF">FNA67_21435</name>
</gene>
<protein>
    <submittedName>
        <fullName evidence="2">NYN domain-containing protein</fullName>
    </submittedName>
</protein>
<accession>A0A5B9DW28</accession>
<dbReference type="GO" id="GO:0004540">
    <property type="term" value="F:RNA nuclease activity"/>
    <property type="evidence" value="ECO:0007669"/>
    <property type="project" value="InterPro"/>
</dbReference>
<name>A0A5B9DW28_9HYPH</name>
<dbReference type="RefSeq" id="WP_147658065.1">
    <property type="nucleotide sequence ID" value="NZ_BMFM01000001.1"/>
</dbReference>
<feature type="compositionally biased region" description="Pro residues" evidence="1">
    <location>
        <begin position="160"/>
        <end position="170"/>
    </location>
</feature>
<dbReference type="Proteomes" id="UP000321062">
    <property type="component" value="Chromosome"/>
</dbReference>
<feature type="region of interest" description="Disordered" evidence="1">
    <location>
        <begin position="140"/>
        <end position="170"/>
    </location>
</feature>
<dbReference type="Pfam" id="PF01936">
    <property type="entry name" value="NYN"/>
    <property type="match status" value="1"/>
</dbReference>
<dbReference type="PANTHER" id="PTHR35811">
    <property type="entry name" value="SLR1870 PROTEIN"/>
    <property type="match status" value="1"/>
</dbReference>
<organism evidence="2 3">
    <name type="scientific">Paradevosia tibetensis</name>
    <dbReference type="NCBI Taxonomy" id="1447062"/>
    <lineage>
        <taxon>Bacteria</taxon>
        <taxon>Pseudomonadati</taxon>
        <taxon>Pseudomonadota</taxon>
        <taxon>Alphaproteobacteria</taxon>
        <taxon>Hyphomicrobiales</taxon>
        <taxon>Devosiaceae</taxon>
        <taxon>Paradevosia</taxon>
    </lineage>
</organism>
<dbReference type="AlphaFoldDB" id="A0A5B9DW28"/>
<sequence length="247" mass="26673">MSLAVLVDAENMPASRFEFIRNRVDELGRPAIFRLFADFTNPSHAAWLDIARRQGLETVFQPSSGTGKNSADIAMVIHAMDILHSGRFTRLCLVSTDRDFVFLAQRLRAAGLAVYGIGRQSDNGLAASCTAFYPVPETARPAVAPPKTPSPAQKPSTQAPTPPDPAPPELPALIARIAADRGTDGWVPLSTAAHALRELAPHLADRYLGKGRFLKNLRAMGLVTERKAQAGLEIRPRAGNRPVARPA</sequence>
<dbReference type="PANTHER" id="PTHR35811:SF1">
    <property type="entry name" value="HTH OST-TYPE DOMAIN-CONTAINING PROTEIN"/>
    <property type="match status" value="1"/>
</dbReference>
<dbReference type="Gene3D" id="3.40.50.1010">
    <property type="entry name" value="5'-nuclease"/>
    <property type="match status" value="1"/>
</dbReference>
<dbReference type="EMBL" id="CP041690">
    <property type="protein sequence ID" value="QEE22568.1"/>
    <property type="molecule type" value="Genomic_DNA"/>
</dbReference>
<dbReference type="InterPro" id="IPR021139">
    <property type="entry name" value="NYN"/>
</dbReference>
<keyword evidence="3" id="KW-1185">Reference proteome</keyword>
<evidence type="ECO:0000313" key="2">
    <source>
        <dbReference type="EMBL" id="QEE22568.1"/>
    </source>
</evidence>
<reference evidence="2 3" key="1">
    <citation type="journal article" date="2015" name="Int. J. Syst. Evol. Microbiol.">
        <title>Youhaiella tibetensis gen. nov., sp. nov., isolated from subsurface sediment.</title>
        <authorList>
            <person name="Wang Y.X."/>
            <person name="Huang F.Q."/>
            <person name="Nogi Y."/>
            <person name="Pang S.J."/>
            <person name="Wang P.K."/>
            <person name="Lv J."/>
        </authorList>
    </citation>
    <scope>NUCLEOTIDE SEQUENCE [LARGE SCALE GENOMIC DNA]</scope>
    <source>
        <strain evidence="3">fig4</strain>
    </source>
</reference>